<evidence type="ECO:0000313" key="2">
    <source>
        <dbReference type="Proteomes" id="UP000053732"/>
    </source>
</evidence>
<organism evidence="1 2">
    <name type="scientific">Penicillium camemberti (strain FM 013)</name>
    <dbReference type="NCBI Taxonomy" id="1429867"/>
    <lineage>
        <taxon>Eukaryota</taxon>
        <taxon>Fungi</taxon>
        <taxon>Dikarya</taxon>
        <taxon>Ascomycota</taxon>
        <taxon>Pezizomycotina</taxon>
        <taxon>Eurotiomycetes</taxon>
        <taxon>Eurotiomycetidae</taxon>
        <taxon>Eurotiales</taxon>
        <taxon>Aspergillaceae</taxon>
        <taxon>Penicillium</taxon>
    </lineage>
</organism>
<proteinExistence type="predicted"/>
<evidence type="ECO:0000313" key="1">
    <source>
        <dbReference type="EMBL" id="CRL30811.1"/>
    </source>
</evidence>
<reference evidence="1 2" key="1">
    <citation type="journal article" date="2014" name="Nat. Commun.">
        <title>Multiple recent horizontal transfers of a large genomic region in cheese making fungi.</title>
        <authorList>
            <person name="Cheeseman K."/>
            <person name="Ropars J."/>
            <person name="Renault P."/>
            <person name="Dupont J."/>
            <person name="Gouzy J."/>
            <person name="Branca A."/>
            <person name="Abraham A.L."/>
            <person name="Ceppi M."/>
            <person name="Conseiller E."/>
            <person name="Debuchy R."/>
            <person name="Malagnac F."/>
            <person name="Goarin A."/>
            <person name="Silar P."/>
            <person name="Lacoste S."/>
            <person name="Sallet E."/>
            <person name="Bensimon A."/>
            <person name="Giraud T."/>
            <person name="Brygoo Y."/>
        </authorList>
    </citation>
    <scope>NUCLEOTIDE SEQUENCE [LARGE SCALE GENOMIC DNA]</scope>
    <source>
        <strain evidence="2">FM 013</strain>
    </source>
</reference>
<sequence>MSDQSRSRLILENPIGDGLNGFRATFTSICEGADLRSPDEAVDRLKREGEAQKSTMNLPFR</sequence>
<dbReference type="Proteomes" id="UP000053732">
    <property type="component" value="Unassembled WGS sequence"/>
</dbReference>
<keyword evidence="2" id="KW-1185">Reference proteome</keyword>
<accession>A0A0G4PX84</accession>
<dbReference type="AlphaFoldDB" id="A0A0G4PX84"/>
<dbReference type="STRING" id="1429867.A0A0G4PX84"/>
<protein>
    <submittedName>
        <fullName evidence="1">Str. FM013</fullName>
    </submittedName>
</protein>
<gene>
    <name evidence="1" type="ORF">PCAMFM013_S060g000021</name>
</gene>
<dbReference type="EMBL" id="HG793193">
    <property type="protein sequence ID" value="CRL30811.1"/>
    <property type="molecule type" value="Genomic_DNA"/>
</dbReference>
<name>A0A0G4PX84_PENC3</name>